<dbReference type="EMBL" id="PQXL01000047">
    <property type="protein sequence ID" value="THV53560.1"/>
    <property type="molecule type" value="Genomic_DNA"/>
</dbReference>
<dbReference type="PANTHER" id="PTHR11575:SF43">
    <property type="entry name" value="SER_THR PROTEIN PHOSPHATASE FAMILY (AFU_ORTHOLOGUE AFUA_3G04160)"/>
    <property type="match status" value="1"/>
</dbReference>
<evidence type="ECO:0000259" key="3">
    <source>
        <dbReference type="Pfam" id="PF00149"/>
    </source>
</evidence>
<gene>
    <name evidence="5" type="ORF">BGAL_0047g00110</name>
</gene>
<dbReference type="Proteomes" id="UP000308671">
    <property type="component" value="Unassembled WGS sequence"/>
</dbReference>
<keyword evidence="6" id="KW-1185">Reference proteome</keyword>
<reference evidence="5 6" key="1">
    <citation type="submission" date="2017-12" db="EMBL/GenBank/DDBJ databases">
        <title>Comparative genomics of Botrytis spp.</title>
        <authorList>
            <person name="Valero-Jimenez C.A."/>
            <person name="Tapia P."/>
            <person name="Veloso J."/>
            <person name="Silva-Moreno E."/>
            <person name="Staats M."/>
            <person name="Valdes J.H."/>
            <person name="Van Kan J.A.L."/>
        </authorList>
    </citation>
    <scope>NUCLEOTIDE SEQUENCE [LARGE SCALE GENOMIC DNA]</scope>
    <source>
        <strain evidence="5 6">MUCL435</strain>
    </source>
</reference>
<dbReference type="OrthoDB" id="7722975at2759"/>
<evidence type="ECO:0000259" key="4">
    <source>
        <dbReference type="Pfam" id="PF21953"/>
    </source>
</evidence>
<accession>A0A4S8R7F7</accession>
<dbReference type="InterPro" id="IPR014485">
    <property type="entry name" value="Pesterase_C1039"/>
</dbReference>
<dbReference type="FunFam" id="3.90.780.10:FF:000009">
    <property type="entry name" value="Ser/Thr protein phosphatase family"/>
    <property type="match status" value="1"/>
</dbReference>
<feature type="domain" description="Putative 5'-nucleotidase C-terminal" evidence="4">
    <location>
        <begin position="379"/>
        <end position="587"/>
    </location>
</feature>
<keyword evidence="2" id="KW-0732">Signal</keyword>
<dbReference type="GO" id="GO:0005829">
    <property type="term" value="C:cytosol"/>
    <property type="evidence" value="ECO:0007669"/>
    <property type="project" value="TreeGrafter"/>
</dbReference>
<dbReference type="Gene3D" id="3.60.21.10">
    <property type="match status" value="1"/>
</dbReference>
<evidence type="ECO:0000256" key="2">
    <source>
        <dbReference type="SAM" id="SignalP"/>
    </source>
</evidence>
<feature type="domain" description="Calcineurin-like phosphoesterase" evidence="3">
    <location>
        <begin position="42"/>
        <end position="265"/>
    </location>
</feature>
<feature type="compositionally biased region" description="Polar residues" evidence="1">
    <location>
        <begin position="513"/>
        <end position="524"/>
    </location>
</feature>
<dbReference type="InterPro" id="IPR036907">
    <property type="entry name" value="5'-Nucleotdase_C_sf"/>
</dbReference>
<feature type="region of interest" description="Disordered" evidence="1">
    <location>
        <begin position="513"/>
        <end position="546"/>
    </location>
</feature>
<protein>
    <submittedName>
        <fullName evidence="5">Uncharacterized protein</fullName>
    </submittedName>
</protein>
<dbReference type="Pfam" id="PF00149">
    <property type="entry name" value="Metallophos"/>
    <property type="match status" value="1"/>
</dbReference>
<dbReference type="PANTHER" id="PTHR11575">
    <property type="entry name" value="5'-NUCLEOTIDASE-RELATED"/>
    <property type="match status" value="1"/>
</dbReference>
<dbReference type="PIRSF" id="PIRSF017316">
    <property type="entry name" value="Pesterase_C1039"/>
    <property type="match status" value="1"/>
</dbReference>
<feature type="signal peptide" evidence="2">
    <location>
        <begin position="1"/>
        <end position="20"/>
    </location>
</feature>
<dbReference type="InterPro" id="IPR004843">
    <property type="entry name" value="Calcineurin-like_PHP"/>
</dbReference>
<dbReference type="AlphaFoldDB" id="A0A4S8R7F7"/>
<dbReference type="GO" id="GO:0009166">
    <property type="term" value="P:nucleotide catabolic process"/>
    <property type="evidence" value="ECO:0007669"/>
    <property type="project" value="InterPro"/>
</dbReference>
<organism evidence="5 6">
    <name type="scientific">Botrytis galanthina</name>
    <dbReference type="NCBI Taxonomy" id="278940"/>
    <lineage>
        <taxon>Eukaryota</taxon>
        <taxon>Fungi</taxon>
        <taxon>Dikarya</taxon>
        <taxon>Ascomycota</taxon>
        <taxon>Pezizomycotina</taxon>
        <taxon>Leotiomycetes</taxon>
        <taxon>Helotiales</taxon>
        <taxon>Sclerotiniaceae</taxon>
        <taxon>Botrytis</taxon>
    </lineage>
</organism>
<name>A0A4S8R7F7_9HELO</name>
<dbReference type="SUPFAM" id="SSF56300">
    <property type="entry name" value="Metallo-dependent phosphatases"/>
    <property type="match status" value="1"/>
</dbReference>
<dbReference type="FunFam" id="3.90.780.10:FF:000008">
    <property type="entry name" value="Ser/Thr protein phosphatase family"/>
    <property type="match status" value="1"/>
</dbReference>
<dbReference type="GO" id="GO:0016787">
    <property type="term" value="F:hydrolase activity"/>
    <property type="evidence" value="ECO:0007669"/>
    <property type="project" value="InterPro"/>
</dbReference>
<dbReference type="FunFam" id="3.60.21.10:FF:000043">
    <property type="entry name" value="Ser/Thr protein phosphatase family"/>
    <property type="match status" value="1"/>
</dbReference>
<dbReference type="SUPFAM" id="SSF55816">
    <property type="entry name" value="5'-nucleotidase (syn. UDP-sugar hydrolase), C-terminal domain"/>
    <property type="match status" value="1"/>
</dbReference>
<dbReference type="GO" id="GO:0005576">
    <property type="term" value="C:extracellular region"/>
    <property type="evidence" value="ECO:0007669"/>
    <property type="project" value="UniProtKB-ARBA"/>
</dbReference>
<dbReference type="InterPro" id="IPR041823">
    <property type="entry name" value="YHR202W_N"/>
</dbReference>
<dbReference type="Pfam" id="PF21953">
    <property type="entry name" value="NadN_nucleosid_C"/>
    <property type="match status" value="1"/>
</dbReference>
<dbReference type="InterPro" id="IPR029052">
    <property type="entry name" value="Metallo-depent_PP-like"/>
</dbReference>
<dbReference type="CDD" id="cd07407">
    <property type="entry name" value="MPP_YHR202W_N"/>
    <property type="match status" value="1"/>
</dbReference>
<dbReference type="InterPro" id="IPR053828">
    <property type="entry name" value="Nucleosidase_C"/>
</dbReference>
<dbReference type="InterPro" id="IPR006179">
    <property type="entry name" value="5_nucleotidase/apyrase"/>
</dbReference>
<evidence type="ECO:0000313" key="5">
    <source>
        <dbReference type="EMBL" id="THV53560.1"/>
    </source>
</evidence>
<feature type="chain" id="PRO_5021012771" evidence="2">
    <location>
        <begin position="21"/>
        <end position="626"/>
    </location>
</feature>
<evidence type="ECO:0000313" key="6">
    <source>
        <dbReference type="Proteomes" id="UP000308671"/>
    </source>
</evidence>
<evidence type="ECO:0000256" key="1">
    <source>
        <dbReference type="SAM" id="MobiDB-lite"/>
    </source>
</evidence>
<dbReference type="Gene3D" id="3.90.780.10">
    <property type="entry name" value="5'-Nucleotidase, C-terminal domain"/>
    <property type="match status" value="2"/>
</dbReference>
<comment type="caution">
    <text evidence="5">The sequence shown here is derived from an EMBL/GenBank/DDBJ whole genome shotgun (WGS) entry which is preliminary data.</text>
</comment>
<proteinExistence type="predicted"/>
<sequence length="626" mass="70440">MKIAKHLLTITGLLAPLAAGVQPSAPAAIAAPMRPLQWGQLNFLQTTDTHGWHAGHLQEAQYSADWGDYISFAEQMKKQADDKGVDLLLVDTGDRIEGNGLYDASEPKGQYTYDIFREQHIDIICTGNHELYKADAAAREYDQTVPNFNGNYLASNLDYINPKTGEQIPMAKRYRKFTTKNQGIRVVAFGFLFDFNRNANNTVVQEVEKTIKEEWFQQAIREDADLFVVIGHVTLDGPEYKAIYKALRDQNWDTPIQFFGGHSHIRSYAKYDFKAYGIQSGRYMETVGWMSIEGIKKNEKEKMSQEEQTSTAQATEVAERTSMSFQRRYIDNNLFGYHFHTGLNDTTFPTEHGKNVSNSIAKARKALNLDHNFGCAPKDLWMSRAKYPSKDSLFSWLGDEVMPDVVTRLDRKDVPTIAITNTGAMRFDIFKGAFTRDTTFIISPFVSKFMYIKDVPIAAAEQVLPLLNSGGNIFSSSNLDINNLAPPEHLSYKTDILAPSIPISDLPPLSNAQSPLFSSSSTQRPELIPGYTTKDDNGSDGDDTIHSPITFHRVPNCIESRINIPSTSSNPETVDLVFIDFIKPWVLVALRFSGADYTDEDVNSYRNETLTELMAGWIKENWGQDC</sequence>